<evidence type="ECO:0000259" key="2">
    <source>
        <dbReference type="PROSITE" id="PS51762"/>
    </source>
</evidence>
<organism evidence="3 4">
    <name type="scientific">Persicobacter diffluens</name>
    <dbReference type="NCBI Taxonomy" id="981"/>
    <lineage>
        <taxon>Bacteria</taxon>
        <taxon>Pseudomonadati</taxon>
        <taxon>Bacteroidota</taxon>
        <taxon>Cytophagia</taxon>
        <taxon>Cytophagales</taxon>
        <taxon>Persicobacteraceae</taxon>
        <taxon>Persicobacter</taxon>
    </lineage>
</organism>
<dbReference type="Gene3D" id="2.60.120.200">
    <property type="match status" value="1"/>
</dbReference>
<protein>
    <recommendedName>
        <fullName evidence="2">GH16 domain-containing protein</fullName>
    </recommendedName>
</protein>
<evidence type="ECO:0000313" key="3">
    <source>
        <dbReference type="EMBL" id="GJM64401.1"/>
    </source>
</evidence>
<dbReference type="AlphaFoldDB" id="A0AAN4W2C6"/>
<keyword evidence="4" id="KW-1185">Reference proteome</keyword>
<evidence type="ECO:0000313" key="4">
    <source>
        <dbReference type="Proteomes" id="UP001310022"/>
    </source>
</evidence>
<dbReference type="RefSeq" id="WP_338239465.1">
    <property type="nucleotide sequence ID" value="NZ_BQKE01000005.1"/>
</dbReference>
<dbReference type="PANTHER" id="PTHR10963:SF55">
    <property type="entry name" value="GLYCOSIDE HYDROLASE FAMILY 16 PROTEIN"/>
    <property type="match status" value="1"/>
</dbReference>
<dbReference type="GO" id="GO:0005975">
    <property type="term" value="P:carbohydrate metabolic process"/>
    <property type="evidence" value="ECO:0007669"/>
    <property type="project" value="InterPro"/>
</dbReference>
<sequence>MRSLVFLFFGLALLACEQKEHASYLMTWSDEFNYQGLPDSTKWNYEEGFVRNNELQYYTVKDLNNVAVRDGHLAIQLRKDSAGNITSGSLHTLGKFEFTYGKVEIRAKIPHGLGTWPALWTLGTNIKEVGWPKCGEIDIMEFVGYMPDTIHGTVHTQNYNHTTKTDRGGHFYMHAPWEDFHVYSMEWSPEEIRIFVDNQQYFSISDDGSGEDSWPFKNQAHYLLLNLAFGGSWGAQQGLDYSIFPQEMLIDYVRYYQLQSL</sequence>
<proteinExistence type="inferred from homology"/>
<dbReference type="PROSITE" id="PS51257">
    <property type="entry name" value="PROKAR_LIPOPROTEIN"/>
    <property type="match status" value="1"/>
</dbReference>
<gene>
    <name evidence="3" type="ORF">PEDI_49530</name>
</gene>
<comment type="caution">
    <text evidence="3">The sequence shown here is derived from an EMBL/GenBank/DDBJ whole genome shotgun (WGS) entry which is preliminary data.</text>
</comment>
<dbReference type="SUPFAM" id="SSF49899">
    <property type="entry name" value="Concanavalin A-like lectins/glucanases"/>
    <property type="match status" value="1"/>
</dbReference>
<dbReference type="GO" id="GO:0004553">
    <property type="term" value="F:hydrolase activity, hydrolyzing O-glycosyl compounds"/>
    <property type="evidence" value="ECO:0007669"/>
    <property type="project" value="InterPro"/>
</dbReference>
<dbReference type="InterPro" id="IPR013320">
    <property type="entry name" value="ConA-like_dom_sf"/>
</dbReference>
<dbReference type="PANTHER" id="PTHR10963">
    <property type="entry name" value="GLYCOSYL HYDROLASE-RELATED"/>
    <property type="match status" value="1"/>
</dbReference>
<dbReference type="Proteomes" id="UP001310022">
    <property type="component" value="Unassembled WGS sequence"/>
</dbReference>
<dbReference type="Pfam" id="PF00722">
    <property type="entry name" value="Glyco_hydro_16"/>
    <property type="match status" value="1"/>
</dbReference>
<dbReference type="CDD" id="cd08023">
    <property type="entry name" value="GH16_laminarinase_like"/>
    <property type="match status" value="1"/>
</dbReference>
<feature type="domain" description="GH16" evidence="2">
    <location>
        <begin position="30"/>
        <end position="261"/>
    </location>
</feature>
<dbReference type="EMBL" id="BQKE01000005">
    <property type="protein sequence ID" value="GJM64401.1"/>
    <property type="molecule type" value="Genomic_DNA"/>
</dbReference>
<dbReference type="PROSITE" id="PS51762">
    <property type="entry name" value="GH16_2"/>
    <property type="match status" value="1"/>
</dbReference>
<evidence type="ECO:0000256" key="1">
    <source>
        <dbReference type="ARBA" id="ARBA00006865"/>
    </source>
</evidence>
<name>A0AAN4W2C6_9BACT</name>
<dbReference type="InterPro" id="IPR050546">
    <property type="entry name" value="Glycosyl_Hydrlase_16"/>
</dbReference>
<dbReference type="InterPro" id="IPR000757">
    <property type="entry name" value="Beta-glucanase-like"/>
</dbReference>
<reference evidence="3 4" key="1">
    <citation type="submission" date="2021-12" db="EMBL/GenBank/DDBJ databases">
        <title>Genome sequencing of bacteria with rrn-lacking chromosome and rrn-plasmid.</title>
        <authorList>
            <person name="Anda M."/>
            <person name="Iwasaki W."/>
        </authorList>
    </citation>
    <scope>NUCLEOTIDE SEQUENCE [LARGE SCALE GENOMIC DNA]</scope>
    <source>
        <strain evidence="3 4">NBRC 15940</strain>
    </source>
</reference>
<comment type="similarity">
    <text evidence="1">Belongs to the glycosyl hydrolase 16 family.</text>
</comment>
<accession>A0AAN4W2C6</accession>